<evidence type="ECO:0000256" key="1">
    <source>
        <dbReference type="SAM" id="Phobius"/>
    </source>
</evidence>
<sequence>MAEASLGRTIGPAIVLMGAAVVAVPLFRRLGLGSVLGYFAAGVLVDPSVLGLFTDALFL</sequence>
<dbReference type="AlphaFoldDB" id="A0A4Q1TP32"/>
<dbReference type="Proteomes" id="UP000290767">
    <property type="component" value="Unassembled WGS sequence"/>
</dbReference>
<evidence type="ECO:0008006" key="4">
    <source>
        <dbReference type="Google" id="ProtNLM"/>
    </source>
</evidence>
<accession>A0A4Q1TP32</accession>
<gene>
    <name evidence="2" type="ORF">B5P46_25990</name>
</gene>
<protein>
    <recommendedName>
        <fullName evidence="4">Potassium transporter</fullName>
    </recommendedName>
</protein>
<comment type="caution">
    <text evidence="2">The sequence shown here is derived from an EMBL/GenBank/DDBJ whole genome shotgun (WGS) entry which is preliminary data.</text>
</comment>
<evidence type="ECO:0000313" key="3">
    <source>
        <dbReference type="Proteomes" id="UP000290767"/>
    </source>
</evidence>
<feature type="transmembrane region" description="Helical" evidence="1">
    <location>
        <begin position="6"/>
        <end position="28"/>
    </location>
</feature>
<evidence type="ECO:0000313" key="2">
    <source>
        <dbReference type="EMBL" id="RXT19748.1"/>
    </source>
</evidence>
<dbReference type="Gene3D" id="1.20.1530.20">
    <property type="match status" value="1"/>
</dbReference>
<dbReference type="EMBL" id="MZMU01000018">
    <property type="protein sequence ID" value="RXT19748.1"/>
    <property type="molecule type" value="Genomic_DNA"/>
</dbReference>
<keyword evidence="1" id="KW-0472">Membrane</keyword>
<reference evidence="2 3" key="1">
    <citation type="submission" date="2017-03" db="EMBL/GenBank/DDBJ databases">
        <authorList>
            <person name="Safronova V.I."/>
            <person name="Sazanova A.L."/>
            <person name="Chirak E.R."/>
        </authorList>
    </citation>
    <scope>NUCLEOTIDE SEQUENCE [LARGE SCALE GENOMIC DNA]</scope>
    <source>
        <strain evidence="2 3">Tri-43</strain>
    </source>
</reference>
<keyword evidence="1" id="KW-1133">Transmembrane helix</keyword>
<dbReference type="InterPro" id="IPR038770">
    <property type="entry name" value="Na+/solute_symporter_sf"/>
</dbReference>
<organism evidence="2 3">
    <name type="scientific">Rhizobium leguminosarum</name>
    <dbReference type="NCBI Taxonomy" id="384"/>
    <lineage>
        <taxon>Bacteria</taxon>
        <taxon>Pseudomonadati</taxon>
        <taxon>Pseudomonadota</taxon>
        <taxon>Alphaproteobacteria</taxon>
        <taxon>Hyphomicrobiales</taxon>
        <taxon>Rhizobiaceae</taxon>
        <taxon>Rhizobium/Agrobacterium group</taxon>
        <taxon>Rhizobium</taxon>
    </lineage>
</organism>
<dbReference type="RefSeq" id="WP_129421265.1">
    <property type="nucleotide sequence ID" value="NZ_MZMU01000018.1"/>
</dbReference>
<feature type="transmembrane region" description="Helical" evidence="1">
    <location>
        <begin position="35"/>
        <end position="53"/>
    </location>
</feature>
<proteinExistence type="predicted"/>
<keyword evidence="1" id="KW-0812">Transmembrane</keyword>
<name>A0A4Q1TP32_RHILE</name>